<dbReference type="SUPFAM" id="SSF55729">
    <property type="entry name" value="Acyl-CoA N-acyltransferases (Nat)"/>
    <property type="match status" value="2"/>
</dbReference>
<keyword evidence="6" id="KW-0961">Cell wall biogenesis/degradation</keyword>
<evidence type="ECO:0000256" key="4">
    <source>
        <dbReference type="ARBA" id="ARBA00022984"/>
    </source>
</evidence>
<dbReference type="GO" id="GO:0009252">
    <property type="term" value="P:peptidoglycan biosynthetic process"/>
    <property type="evidence" value="ECO:0007669"/>
    <property type="project" value="UniProtKB-KW"/>
</dbReference>
<evidence type="ECO:0000256" key="1">
    <source>
        <dbReference type="ARBA" id="ARBA00009943"/>
    </source>
</evidence>
<dbReference type="PANTHER" id="PTHR36174">
    <property type="entry name" value="LIPID II:GLYCINE GLYCYLTRANSFERASE"/>
    <property type="match status" value="1"/>
</dbReference>
<evidence type="ECO:0000256" key="6">
    <source>
        <dbReference type="ARBA" id="ARBA00023316"/>
    </source>
</evidence>
<evidence type="ECO:0000313" key="7">
    <source>
        <dbReference type="EMBL" id="GAP45922.1"/>
    </source>
</evidence>
<accession>A0A0K8PDF5</accession>
<dbReference type="Proteomes" id="UP000053859">
    <property type="component" value="Unassembled WGS sequence"/>
</dbReference>
<evidence type="ECO:0000256" key="3">
    <source>
        <dbReference type="ARBA" id="ARBA00022960"/>
    </source>
</evidence>
<keyword evidence="5" id="KW-0012">Acyltransferase</keyword>
<dbReference type="InterPro" id="IPR003447">
    <property type="entry name" value="FEMABX"/>
</dbReference>
<sequence>MGTHQPEERPEMSLTLRTISREQHLAYIQSLPSASHMQVPAWADVKAEWRSENLGWFDDRTGELVGAGLVLYRQLPKIKRYLAYLPEGPVINWFAPNLQEWIEPMLAHLKQQGAFSVKMGPPVVIRRWDATSIKQGIQNPDVKRLRDIEADHIEPRAFEVADKLRRMGWQQGEDGGAGFGDVQPRYVFQVPLANRSLEEVHKNFNQLWRRNIKKAEKAGVEVVQGGYQDLEEWQRLYEITAVRDHFRPRPLSYFQRMWTALNSEDPNRMRLYFARHNGVNLSAATMLIVGGHVWYSYGASDNIGREVRPSNAMQWRMLRDAYALGATVYDLRGISDSLDETDHLFGLIQFKVGTGGQAAEYLGEWDFPLNKLLHKALDIYMSRR</sequence>
<dbReference type="PANTHER" id="PTHR36174:SF1">
    <property type="entry name" value="LIPID II:GLYCINE GLYCYLTRANSFERASE"/>
    <property type="match status" value="1"/>
</dbReference>
<dbReference type="Gene3D" id="3.40.630.30">
    <property type="match status" value="2"/>
</dbReference>
<dbReference type="InterPro" id="IPR016181">
    <property type="entry name" value="Acyl_CoA_acyltransferase"/>
</dbReference>
<keyword evidence="3" id="KW-0133">Cell shape</keyword>
<dbReference type="EMBL" id="DF968198">
    <property type="protein sequence ID" value="GAP45922.1"/>
    <property type="molecule type" value="Genomic_DNA"/>
</dbReference>
<keyword evidence="4" id="KW-0573">Peptidoglycan synthesis</keyword>
<reference evidence="7" key="1">
    <citation type="journal article" date="2015" name="Genome Announc.">
        <title>Draft Genome Sequence of Thiostrepton-Producing Streptomyces azureus ATCC 14921.</title>
        <authorList>
            <person name="Sakihara K."/>
            <person name="Maeda J."/>
            <person name="Tashiro K."/>
            <person name="Fujino Y."/>
            <person name="Kuhara S."/>
            <person name="Ohshima T."/>
            <person name="Ogata S."/>
            <person name="Doi K."/>
        </authorList>
    </citation>
    <scope>NUCLEOTIDE SEQUENCE [LARGE SCALE GENOMIC DNA]</scope>
    <source>
        <strain evidence="7">ATCC14921</strain>
    </source>
</reference>
<dbReference type="Pfam" id="PF02388">
    <property type="entry name" value="FemAB"/>
    <property type="match status" value="2"/>
</dbReference>
<dbReference type="GO" id="GO:0071555">
    <property type="term" value="P:cell wall organization"/>
    <property type="evidence" value="ECO:0007669"/>
    <property type="project" value="UniProtKB-KW"/>
</dbReference>
<evidence type="ECO:0000256" key="2">
    <source>
        <dbReference type="ARBA" id="ARBA00022679"/>
    </source>
</evidence>
<evidence type="ECO:0000313" key="8">
    <source>
        <dbReference type="Proteomes" id="UP000053859"/>
    </source>
</evidence>
<dbReference type="AlphaFoldDB" id="A0A0K8PDF5"/>
<dbReference type="PATRIC" id="fig|146537.3.peg.684"/>
<organism evidence="7 8">
    <name type="scientific">Streptomyces azureus</name>
    <dbReference type="NCBI Taxonomy" id="146537"/>
    <lineage>
        <taxon>Bacteria</taxon>
        <taxon>Bacillati</taxon>
        <taxon>Actinomycetota</taxon>
        <taxon>Actinomycetes</taxon>
        <taxon>Kitasatosporales</taxon>
        <taxon>Streptomycetaceae</taxon>
        <taxon>Streptomyces</taxon>
    </lineage>
</organism>
<proteinExistence type="inferred from homology"/>
<protein>
    <submittedName>
        <fullName evidence="7">Methicillin resistance protein</fullName>
    </submittedName>
</protein>
<dbReference type="GO" id="GO:0016755">
    <property type="term" value="F:aminoacyltransferase activity"/>
    <property type="evidence" value="ECO:0007669"/>
    <property type="project" value="InterPro"/>
</dbReference>
<name>A0A0K8PDF5_STRAJ</name>
<keyword evidence="2" id="KW-0808">Transferase</keyword>
<dbReference type="InterPro" id="IPR050644">
    <property type="entry name" value="PG_Glycine_Bridge_Synth"/>
</dbReference>
<dbReference type="PROSITE" id="PS51191">
    <property type="entry name" value="FEMABX"/>
    <property type="match status" value="1"/>
</dbReference>
<comment type="similarity">
    <text evidence="1">Belongs to the FemABX family.</text>
</comment>
<keyword evidence="8" id="KW-1185">Reference proteome</keyword>
<gene>
    <name evidence="7" type="ORF">SAZU_0652</name>
</gene>
<dbReference type="GO" id="GO:0008360">
    <property type="term" value="P:regulation of cell shape"/>
    <property type="evidence" value="ECO:0007669"/>
    <property type="project" value="UniProtKB-KW"/>
</dbReference>
<evidence type="ECO:0000256" key="5">
    <source>
        <dbReference type="ARBA" id="ARBA00023315"/>
    </source>
</evidence>